<organism evidence="1 2">
    <name type="scientific">Methyloglobulus morosus KoM1</name>
    <dbReference type="NCBI Taxonomy" id="1116472"/>
    <lineage>
        <taxon>Bacteria</taxon>
        <taxon>Pseudomonadati</taxon>
        <taxon>Pseudomonadota</taxon>
        <taxon>Gammaproteobacteria</taxon>
        <taxon>Methylococcales</taxon>
        <taxon>Methylococcaceae</taxon>
        <taxon>Methyloglobulus</taxon>
    </lineage>
</organism>
<dbReference type="Proteomes" id="UP000017842">
    <property type="component" value="Unassembled WGS sequence"/>
</dbReference>
<accession>V5B0Q7</accession>
<keyword evidence="2" id="KW-1185">Reference proteome</keyword>
<dbReference type="RefSeq" id="WP_023496556.1">
    <property type="nucleotide sequence ID" value="NZ_AYLO01000162.1"/>
</dbReference>
<gene>
    <name evidence="1" type="ORF">MGMO_177c00210</name>
</gene>
<sequence>MDEQAKNFLGNAEKGLKIEKDSLRVSQIFDWFEKDFAVKGGIKAFIKNYKPDAPDLNIKANLPYDWDVNGLN</sequence>
<protein>
    <submittedName>
        <fullName evidence="1">Uncharacterized protein</fullName>
    </submittedName>
</protein>
<dbReference type="STRING" id="1116472.MGMO_177c00210"/>
<name>V5B0Q7_9GAMM</name>
<comment type="caution">
    <text evidence="1">The sequence shown here is derived from an EMBL/GenBank/DDBJ whole genome shotgun (WGS) entry which is preliminary data.</text>
</comment>
<dbReference type="EMBL" id="AYLO01000162">
    <property type="protein sequence ID" value="ESS66730.1"/>
    <property type="molecule type" value="Genomic_DNA"/>
</dbReference>
<evidence type="ECO:0000313" key="1">
    <source>
        <dbReference type="EMBL" id="ESS66730.1"/>
    </source>
</evidence>
<reference evidence="1 2" key="1">
    <citation type="journal article" date="2013" name="Genome Announc.">
        <title>Draft Genome Sequence of the Methanotrophic Gammaproteobacterium Methyloglobulus morosus DSM 22980 Strain KoM1.</title>
        <authorList>
            <person name="Poehlein A."/>
            <person name="Deutzmann J.S."/>
            <person name="Daniel R."/>
            <person name="Simeonova D.D."/>
        </authorList>
    </citation>
    <scope>NUCLEOTIDE SEQUENCE [LARGE SCALE GENOMIC DNA]</scope>
    <source>
        <strain evidence="1 2">KoM1</strain>
    </source>
</reference>
<evidence type="ECO:0000313" key="2">
    <source>
        <dbReference type="Proteomes" id="UP000017842"/>
    </source>
</evidence>
<proteinExistence type="predicted"/>
<dbReference type="AlphaFoldDB" id="V5B0Q7"/>
<dbReference type="PATRIC" id="fig|1116472.3.peg.3960"/>